<feature type="region of interest" description="Disordered" evidence="1">
    <location>
        <begin position="22"/>
        <end position="49"/>
    </location>
</feature>
<accession>A0AAU8BW10</accession>
<evidence type="ECO:0000256" key="1">
    <source>
        <dbReference type="SAM" id="MobiDB-lite"/>
    </source>
</evidence>
<evidence type="ECO:0000313" key="2">
    <source>
        <dbReference type="EMBL" id="XCD29289.1"/>
    </source>
</evidence>
<name>A0AAU8BW10_9VIRU</name>
<sequence>MIIRFCFRLSLNYKVNNVAESNGIEPSSSHPQRDGFQDRLSTIAPCPPL</sequence>
<organism evidence="2">
    <name type="scientific">Escherichia phage PMBT16</name>
    <dbReference type="NCBI Taxonomy" id="3137282"/>
    <lineage>
        <taxon>Viruses</taxon>
    </lineage>
</organism>
<reference evidence="2" key="1">
    <citation type="submission" date="2024-03" db="EMBL/GenBank/DDBJ databases">
        <title>This phage originates from the Bacteriophage catalogue of the Bacteriophage Competence Centre, Department of Microbiology und Biotechnology, Max Rubner-Institut, Kiel, Germany.</title>
        <authorList>
            <person name="Sprotte S."/>
            <person name="Brinks E."/>
        </authorList>
    </citation>
    <scope>NUCLEOTIDE SEQUENCE</scope>
</reference>
<protein>
    <submittedName>
        <fullName evidence="2">Uncharacterized protein</fullName>
    </submittedName>
</protein>
<dbReference type="EMBL" id="PP554575">
    <property type="protein sequence ID" value="XCD29289.1"/>
    <property type="molecule type" value="Genomic_DNA"/>
</dbReference>
<proteinExistence type="predicted"/>